<feature type="compositionally biased region" description="Basic and acidic residues" evidence="10">
    <location>
        <begin position="282"/>
        <end position="291"/>
    </location>
</feature>
<evidence type="ECO:0000256" key="6">
    <source>
        <dbReference type="ARBA" id="ARBA00022917"/>
    </source>
</evidence>
<dbReference type="InterPro" id="IPR050057">
    <property type="entry name" value="Prokaryotic/Mito_RF"/>
</dbReference>
<dbReference type="STRING" id="1686310.BBC0244_006570"/>
<evidence type="ECO:0000256" key="9">
    <source>
        <dbReference type="SAM" id="Coils"/>
    </source>
</evidence>
<dbReference type="GO" id="GO:0005829">
    <property type="term" value="C:cytosol"/>
    <property type="evidence" value="ECO:0007669"/>
    <property type="project" value="UniProtKB-ARBA"/>
</dbReference>
<evidence type="ECO:0000313" key="12">
    <source>
        <dbReference type="EMBL" id="AQT46770.1"/>
    </source>
</evidence>
<dbReference type="Pfam" id="PF03462">
    <property type="entry name" value="PCRF"/>
    <property type="match status" value="1"/>
</dbReference>
<comment type="function">
    <text evidence="1 7">Peptide chain release factor 1 directs the termination of translation in response to the peptide chain termination codons UAG and UAA.</text>
</comment>
<protein>
    <recommendedName>
        <fullName evidence="7 8">Peptide chain release factor 1</fullName>
        <shortName evidence="7">RF-1</shortName>
    </recommendedName>
</protein>
<dbReference type="InterPro" id="IPR045853">
    <property type="entry name" value="Pep_chain_release_fac_I_sf"/>
</dbReference>
<evidence type="ECO:0000259" key="11">
    <source>
        <dbReference type="PROSITE" id="PS00745"/>
    </source>
</evidence>
<keyword evidence="4 7" id="KW-0488">Methylation</keyword>
<dbReference type="PANTHER" id="PTHR43804">
    <property type="entry name" value="LD18447P"/>
    <property type="match status" value="1"/>
</dbReference>
<dbReference type="GO" id="GO:0016149">
    <property type="term" value="F:translation release factor activity, codon specific"/>
    <property type="evidence" value="ECO:0007669"/>
    <property type="project" value="UniProtKB-UniRule"/>
</dbReference>
<comment type="PTM">
    <text evidence="7">Methylated by PrmC. Methylation increases the termination efficiency of RF1.</text>
</comment>
<dbReference type="PROSITE" id="PS00745">
    <property type="entry name" value="RF_PROK_I"/>
    <property type="match status" value="1"/>
</dbReference>
<dbReference type="PANTHER" id="PTHR43804:SF7">
    <property type="entry name" value="LD18447P"/>
    <property type="match status" value="1"/>
</dbReference>
<keyword evidence="13" id="KW-1185">Reference proteome</keyword>
<evidence type="ECO:0000256" key="4">
    <source>
        <dbReference type="ARBA" id="ARBA00022481"/>
    </source>
</evidence>
<keyword evidence="9" id="KW-0175">Coiled coil</keyword>
<evidence type="ECO:0000256" key="3">
    <source>
        <dbReference type="ARBA" id="ARBA00010835"/>
    </source>
</evidence>
<keyword evidence="5 7" id="KW-0963">Cytoplasm</keyword>
<comment type="similarity">
    <text evidence="3 7">Belongs to the prokaryotic/mitochondrial release factor family.</text>
</comment>
<dbReference type="InterPro" id="IPR004373">
    <property type="entry name" value="RF-1"/>
</dbReference>
<dbReference type="NCBIfam" id="NF001859">
    <property type="entry name" value="PRK00591.1"/>
    <property type="match status" value="1"/>
</dbReference>
<dbReference type="Pfam" id="PF00472">
    <property type="entry name" value="RF-1"/>
    <property type="match status" value="1"/>
</dbReference>
<organism evidence="12 13">
    <name type="scientific">Bartonella choladocola</name>
    <dbReference type="NCBI Taxonomy" id="2750995"/>
    <lineage>
        <taxon>Bacteria</taxon>
        <taxon>Pseudomonadati</taxon>
        <taxon>Pseudomonadota</taxon>
        <taxon>Alphaproteobacteria</taxon>
        <taxon>Hyphomicrobiales</taxon>
        <taxon>Bartonellaceae</taxon>
        <taxon>Bartonella</taxon>
    </lineage>
</organism>
<dbReference type="NCBIfam" id="TIGR00019">
    <property type="entry name" value="prfA"/>
    <property type="match status" value="1"/>
</dbReference>
<dbReference type="FunFam" id="3.30.70.1660:FF:000002">
    <property type="entry name" value="Peptide chain release factor 1"/>
    <property type="match status" value="1"/>
</dbReference>
<accession>A0A1U9MGD6</accession>
<dbReference type="EMBL" id="CP015625">
    <property type="protein sequence ID" value="AQT46770.1"/>
    <property type="molecule type" value="Genomic_DNA"/>
</dbReference>
<feature type="region of interest" description="Disordered" evidence="10">
    <location>
        <begin position="282"/>
        <end position="310"/>
    </location>
</feature>
<keyword evidence="6 7" id="KW-0648">Protein biosynthesis</keyword>
<evidence type="ECO:0000313" key="13">
    <source>
        <dbReference type="Proteomes" id="UP000189632"/>
    </source>
</evidence>
<dbReference type="Gene3D" id="3.30.70.1660">
    <property type="match status" value="2"/>
</dbReference>
<dbReference type="AlphaFoldDB" id="A0A1U9MGD6"/>
<dbReference type="FunFam" id="3.30.160.20:FF:000004">
    <property type="entry name" value="Peptide chain release factor 1"/>
    <property type="match status" value="1"/>
</dbReference>
<dbReference type="Proteomes" id="UP000189632">
    <property type="component" value="Chromosome"/>
</dbReference>
<feature type="coiled-coil region" evidence="9">
    <location>
        <begin position="45"/>
        <end position="72"/>
    </location>
</feature>
<dbReference type="InterPro" id="IPR005139">
    <property type="entry name" value="PCRF"/>
</dbReference>
<dbReference type="KEGG" id="bapi:BBC0122_006410"/>
<dbReference type="RefSeq" id="WP_077991296.1">
    <property type="nucleotide sequence ID" value="NZ_CP015625.1"/>
</dbReference>
<comment type="subcellular location">
    <subcellularLocation>
        <location evidence="2 7">Cytoplasm</location>
    </subcellularLocation>
</comment>
<evidence type="ECO:0000256" key="2">
    <source>
        <dbReference type="ARBA" id="ARBA00004496"/>
    </source>
</evidence>
<dbReference type="SMART" id="SM00937">
    <property type="entry name" value="PCRF"/>
    <property type="match status" value="1"/>
</dbReference>
<reference evidence="12 13" key="1">
    <citation type="submission" date="2016-11" db="EMBL/GenBank/DDBJ databases">
        <title>Comparative genomics of Bartonella apis.</title>
        <authorList>
            <person name="Engel P."/>
        </authorList>
    </citation>
    <scope>NUCLEOTIDE SEQUENCE [LARGE SCALE GENOMIC DNA]</scope>
    <source>
        <strain evidence="12 13">BBC0122</strain>
    </source>
</reference>
<feature type="modified residue" description="N5-methylglutamine" evidence="7">
    <location>
        <position position="235"/>
    </location>
</feature>
<proteinExistence type="inferred from homology"/>
<feature type="domain" description="Prokaryotic-type class I peptide chain release factors" evidence="11">
    <location>
        <begin position="228"/>
        <end position="244"/>
    </location>
</feature>
<dbReference type="Gene3D" id="3.30.160.20">
    <property type="match status" value="1"/>
</dbReference>
<dbReference type="HAMAP" id="MF_00093">
    <property type="entry name" value="Rel_fac_1"/>
    <property type="match status" value="1"/>
</dbReference>
<gene>
    <name evidence="7" type="primary">prfA</name>
    <name evidence="12" type="ORF">BBC0122_006410</name>
</gene>
<evidence type="ECO:0000256" key="10">
    <source>
        <dbReference type="SAM" id="MobiDB-lite"/>
    </source>
</evidence>
<evidence type="ECO:0000256" key="8">
    <source>
        <dbReference type="NCBIfam" id="TIGR00019"/>
    </source>
</evidence>
<evidence type="ECO:0000256" key="7">
    <source>
        <dbReference type="HAMAP-Rule" id="MF_00093"/>
    </source>
</evidence>
<dbReference type="Gene3D" id="6.10.140.1950">
    <property type="match status" value="1"/>
</dbReference>
<evidence type="ECO:0000256" key="5">
    <source>
        <dbReference type="ARBA" id="ARBA00022490"/>
    </source>
</evidence>
<dbReference type="InterPro" id="IPR000352">
    <property type="entry name" value="Pep_chain_release_fac_I"/>
</dbReference>
<evidence type="ECO:0000256" key="1">
    <source>
        <dbReference type="ARBA" id="ARBA00002986"/>
    </source>
</evidence>
<dbReference type="FunFam" id="3.30.70.1660:FF:000004">
    <property type="entry name" value="Peptide chain release factor 1"/>
    <property type="match status" value="1"/>
</dbReference>
<dbReference type="SUPFAM" id="SSF75620">
    <property type="entry name" value="Release factor"/>
    <property type="match status" value="1"/>
</dbReference>
<dbReference type="OrthoDB" id="9806673at2"/>
<name>A0A1U9MGD6_9HYPH</name>
<sequence>MVSLPQERMNQLEKHFEMIESEMANNPDAETYVKLASEYSELQPVVGLIRELNKAQHEADDLEAMLKDHSTDPEMRSLAEEELPSIRDKIGKLEHDVQIELLPKDAADEKSAILEIRAGTGGSEAALFAGDLFRMYERYASLHGWKVEVVSASEGDVGGYKEIIASVTGKGVFSRLKFESGVHRVQRVPETEAGGRIHTSAATVAVLPEAEEIDVEIRPEDIRIDTMRASGAGGQHVNTTDSAVRITHLPTGIMVVQAEKSQHQNRARAMQILRARLYDMERQKADTERSASRKSQVGSGDRSERIRTYNFPQGRVTDHRINLTLYKLDRVMEGELDELIDALIADHQASLLAELGNNG</sequence>